<evidence type="ECO:0000313" key="3">
    <source>
        <dbReference type="Proteomes" id="UP000319771"/>
    </source>
</evidence>
<dbReference type="Proteomes" id="UP000319771">
    <property type="component" value="Unassembled WGS sequence"/>
</dbReference>
<dbReference type="PROSITE" id="PS51257">
    <property type="entry name" value="PROKAR_LIPOPROTEIN"/>
    <property type="match status" value="1"/>
</dbReference>
<feature type="chain" id="PRO_5021780484" description="Lipoprotein" evidence="1">
    <location>
        <begin position="18"/>
        <end position="247"/>
    </location>
</feature>
<evidence type="ECO:0000313" key="2">
    <source>
        <dbReference type="EMBL" id="TMQ72393.1"/>
    </source>
</evidence>
<dbReference type="AlphaFoldDB" id="A0A538U921"/>
<organism evidence="2 3">
    <name type="scientific">Eiseniibacteriota bacterium</name>
    <dbReference type="NCBI Taxonomy" id="2212470"/>
    <lineage>
        <taxon>Bacteria</taxon>
        <taxon>Candidatus Eiseniibacteriota</taxon>
    </lineage>
</organism>
<evidence type="ECO:0008006" key="4">
    <source>
        <dbReference type="Google" id="ProtNLM"/>
    </source>
</evidence>
<accession>A0A538U921</accession>
<name>A0A538U921_UNCEI</name>
<feature type="signal peptide" evidence="1">
    <location>
        <begin position="1"/>
        <end position="17"/>
    </location>
</feature>
<proteinExistence type="predicted"/>
<protein>
    <recommendedName>
        <fullName evidence="4">Lipoprotein</fullName>
    </recommendedName>
</protein>
<sequence length="247" mass="25727">MKGLTLLVLLLVSGCAAAPLATPQGVTAPASPRGAADSVIVVELSLRRSAELADTRGALRVFDQSLRVDYRRDGRGPGLDAGEVSLDGRPMRRLTGGHGGVSYLLGRDDPAAGAQAHDDPWATLANRGGASVPDTDARVKLAPFPVVTQPAPNQALLRRDELVVVMLPPADGVWYRVSLVGAGSTVYASELGQGRWLFASGSLASLEPGRAKVLVETETSCGDCEAAGHLHAAWSGHAELEVPVMLL</sequence>
<keyword evidence="1" id="KW-0732">Signal</keyword>
<reference evidence="2 3" key="1">
    <citation type="journal article" date="2019" name="Nat. Microbiol.">
        <title>Mediterranean grassland soil C-N compound turnover is dependent on rainfall and depth, and is mediated by genomically divergent microorganisms.</title>
        <authorList>
            <person name="Diamond S."/>
            <person name="Andeer P.F."/>
            <person name="Li Z."/>
            <person name="Crits-Christoph A."/>
            <person name="Burstein D."/>
            <person name="Anantharaman K."/>
            <person name="Lane K.R."/>
            <person name="Thomas B.C."/>
            <person name="Pan C."/>
            <person name="Northen T.R."/>
            <person name="Banfield J.F."/>
        </authorList>
    </citation>
    <scope>NUCLEOTIDE SEQUENCE [LARGE SCALE GENOMIC DNA]</scope>
    <source>
        <strain evidence="2">WS_11</strain>
    </source>
</reference>
<dbReference type="EMBL" id="VBPB01000109">
    <property type="protein sequence ID" value="TMQ72393.1"/>
    <property type="molecule type" value="Genomic_DNA"/>
</dbReference>
<gene>
    <name evidence="2" type="ORF">E6K81_07545</name>
</gene>
<comment type="caution">
    <text evidence="2">The sequence shown here is derived from an EMBL/GenBank/DDBJ whole genome shotgun (WGS) entry which is preliminary data.</text>
</comment>
<evidence type="ECO:0000256" key="1">
    <source>
        <dbReference type="SAM" id="SignalP"/>
    </source>
</evidence>